<dbReference type="Pfam" id="PF07589">
    <property type="entry name" value="PEP-CTERM"/>
    <property type="match status" value="1"/>
</dbReference>
<protein>
    <recommendedName>
        <fullName evidence="2">Ice-binding protein C-terminal domain-containing protein</fullName>
    </recommendedName>
</protein>
<dbReference type="KEGG" id="ddz:DSYM_24480"/>
<evidence type="ECO:0000313" key="3">
    <source>
        <dbReference type="EMBL" id="BBO21749.1"/>
    </source>
</evidence>
<dbReference type="NCBIfam" id="NF035944">
    <property type="entry name" value="PEPxxWA-CTERM"/>
    <property type="match status" value="1"/>
</dbReference>
<accession>A0A809R2E5</accession>
<organism evidence="3 4">
    <name type="scientific">Candidatus Desulfobacillus denitrificans</name>
    <dbReference type="NCBI Taxonomy" id="2608985"/>
    <lineage>
        <taxon>Bacteria</taxon>
        <taxon>Pseudomonadati</taxon>
        <taxon>Pseudomonadota</taxon>
        <taxon>Betaproteobacteria</taxon>
        <taxon>Candidatus Desulfobacillus</taxon>
    </lineage>
</organism>
<dbReference type="NCBIfam" id="TIGR02595">
    <property type="entry name" value="PEP_CTERM"/>
    <property type="match status" value="1"/>
</dbReference>
<proteinExistence type="predicted"/>
<feature type="domain" description="Ice-binding protein C-terminal" evidence="2">
    <location>
        <begin position="185"/>
        <end position="209"/>
    </location>
</feature>
<name>A0A809R2E5_9PROT</name>
<dbReference type="AlphaFoldDB" id="A0A809R2E5"/>
<dbReference type="Proteomes" id="UP000662914">
    <property type="component" value="Chromosome"/>
</dbReference>
<reference evidence="3" key="1">
    <citation type="journal article" name="DNA Res.">
        <title>The physiological potential of anammox bacteria as revealed by their core genome structure.</title>
        <authorList>
            <person name="Okubo T."/>
            <person name="Toyoda A."/>
            <person name="Fukuhara K."/>
            <person name="Uchiyama I."/>
            <person name="Harigaya Y."/>
            <person name="Kuroiwa M."/>
            <person name="Suzuki T."/>
            <person name="Murakami Y."/>
            <person name="Suwa Y."/>
            <person name="Takami H."/>
        </authorList>
    </citation>
    <scope>NUCLEOTIDE SEQUENCE</scope>
    <source>
        <strain evidence="3">317325-3</strain>
    </source>
</reference>
<sequence>MKLVTSLLFSLCFLVSGARAESVTARVVADDFYSVYVGNASGSSLTHVGGSGSTLWFGQGAPFGFAANPGDYLYVAAWDSAGYGPPHMWIGAFDIGGTMLYSNTSDWVAKYDGSLKDPSTAAVSALAQSSGAWSSILASMPNGSSPYGSLIGGAPASMIWHDSFGGSSASEGGYALFRSAAPVVAVPEPETWALMLAGLGLLGAMGRRRRV</sequence>
<keyword evidence="1" id="KW-0732">Signal</keyword>
<gene>
    <name evidence="3" type="ORF">DSYM_24480</name>
</gene>
<dbReference type="EMBL" id="AP021857">
    <property type="protein sequence ID" value="BBO21749.1"/>
    <property type="molecule type" value="Genomic_DNA"/>
</dbReference>
<evidence type="ECO:0000259" key="2">
    <source>
        <dbReference type="Pfam" id="PF07589"/>
    </source>
</evidence>
<dbReference type="InterPro" id="IPR013424">
    <property type="entry name" value="Ice-binding_C"/>
</dbReference>
<evidence type="ECO:0000313" key="4">
    <source>
        <dbReference type="Proteomes" id="UP000662914"/>
    </source>
</evidence>
<evidence type="ECO:0000256" key="1">
    <source>
        <dbReference type="SAM" id="SignalP"/>
    </source>
</evidence>
<feature type="signal peptide" evidence="1">
    <location>
        <begin position="1"/>
        <end position="20"/>
    </location>
</feature>
<feature type="chain" id="PRO_5035260184" description="Ice-binding protein C-terminal domain-containing protein" evidence="1">
    <location>
        <begin position="21"/>
        <end position="211"/>
    </location>
</feature>